<dbReference type="SFLD" id="SFLDG01168">
    <property type="entry name" value="Ferric_reductase_subgroup_(FRE"/>
    <property type="match status" value="1"/>
</dbReference>
<keyword evidence="2" id="KW-0813">Transport</keyword>
<evidence type="ECO:0000256" key="4">
    <source>
        <dbReference type="ARBA" id="ARBA00023002"/>
    </source>
</evidence>
<keyword evidence="3" id="KW-0249">Electron transport</keyword>
<dbReference type="PANTHER" id="PTHR32361:SF9">
    <property type="entry name" value="FERRIC REDUCTASE TRANSMEMBRANE COMPONENT 3-RELATED"/>
    <property type="match status" value="1"/>
</dbReference>
<dbReference type="GO" id="GO:0000293">
    <property type="term" value="F:ferric-chelate reductase activity"/>
    <property type="evidence" value="ECO:0007669"/>
    <property type="project" value="TreeGrafter"/>
</dbReference>
<protein>
    <recommendedName>
        <fullName evidence="6">FAD-binding FR-type domain-containing protein</fullName>
    </recommendedName>
</protein>
<keyword evidence="5" id="KW-0812">Transmembrane</keyword>
<dbReference type="SUPFAM" id="SSF52343">
    <property type="entry name" value="Ferredoxin reductase-like, C-terminal NADP-linked domain"/>
    <property type="match status" value="1"/>
</dbReference>
<dbReference type="GO" id="GO:0006879">
    <property type="term" value="P:intracellular iron ion homeostasis"/>
    <property type="evidence" value="ECO:0007669"/>
    <property type="project" value="TreeGrafter"/>
</dbReference>
<keyword evidence="4" id="KW-0560">Oxidoreductase</keyword>
<dbReference type="GO" id="GO:0015677">
    <property type="term" value="P:copper ion import"/>
    <property type="evidence" value="ECO:0007669"/>
    <property type="project" value="TreeGrafter"/>
</dbReference>
<dbReference type="InterPro" id="IPR013121">
    <property type="entry name" value="Fe_red_NAD-bd_6"/>
</dbReference>
<keyword evidence="5" id="KW-1133">Transmembrane helix</keyword>
<dbReference type="PANTHER" id="PTHR32361">
    <property type="entry name" value="FERRIC/CUPRIC REDUCTASE TRANSMEMBRANE COMPONENT"/>
    <property type="match status" value="1"/>
</dbReference>
<dbReference type="EMBL" id="MQTW01001286">
    <property type="protein sequence ID" value="RYC78264.1"/>
    <property type="molecule type" value="Genomic_DNA"/>
</dbReference>
<dbReference type="PROSITE" id="PS51384">
    <property type="entry name" value="FAD_FR"/>
    <property type="match status" value="1"/>
</dbReference>
<dbReference type="InterPro" id="IPR039261">
    <property type="entry name" value="FNR_nucleotide-bd"/>
</dbReference>
<evidence type="ECO:0000259" key="6">
    <source>
        <dbReference type="PROSITE" id="PS51384"/>
    </source>
</evidence>
<evidence type="ECO:0000313" key="7">
    <source>
        <dbReference type="EMBL" id="RYC78264.1"/>
    </source>
</evidence>
<name>A0A4Q2UWC8_FUSOX</name>
<dbReference type="SFLD" id="SFLDS00052">
    <property type="entry name" value="Ferric_Reductase_Domain"/>
    <property type="match status" value="1"/>
</dbReference>
<organism evidence="7 8">
    <name type="scientific">Fusarium oxysporum f. sp. narcissi</name>
    <dbReference type="NCBI Taxonomy" id="451672"/>
    <lineage>
        <taxon>Eukaryota</taxon>
        <taxon>Fungi</taxon>
        <taxon>Dikarya</taxon>
        <taxon>Ascomycota</taxon>
        <taxon>Pezizomycotina</taxon>
        <taxon>Sordariomycetes</taxon>
        <taxon>Hypocreomycetidae</taxon>
        <taxon>Hypocreales</taxon>
        <taxon>Nectriaceae</taxon>
        <taxon>Fusarium</taxon>
        <taxon>Fusarium oxysporum species complex</taxon>
    </lineage>
</organism>
<dbReference type="GO" id="GO:0006826">
    <property type="term" value="P:iron ion transport"/>
    <property type="evidence" value="ECO:0007669"/>
    <property type="project" value="TreeGrafter"/>
</dbReference>
<evidence type="ECO:0000313" key="8">
    <source>
        <dbReference type="Proteomes" id="UP000290540"/>
    </source>
</evidence>
<sequence>MVFACCFSILPIRKYAYDLFILIHIAFAILFLIGMWYHLKLTVPVYLNFLYPCFALWGVDRFARIAKICFANASLAGSASYNKEADLIRVQIPVRSAFCPRPGTYYFIYVLHGLKPWESHPFTLSTWQNEDSSQRSQRSATFLIKPQKGATARLRDLVLKKGNAQDAKSGSSVAKLRLIVEGPYGNAHSLEHYHSVLFIIGGYGVTVALSHIQALHESFSSDEGSLNIRRVHLVWALRDEALFDDVYKNELQAWLTSPLWERAEFIIDIYVTRSHKSIGVKEHNNNSGESFRGQMCSSNFKAEKVEAPPPAGGIFTTKGLGMVTKTTMKGNISLLRHRPAISDIVLEAVQTWCVQGEHMALVSCGPATLADDTRAAAVSALSQGYDGLDFWPESFDW</sequence>
<feature type="transmembrane region" description="Helical" evidence="5">
    <location>
        <begin position="19"/>
        <end position="39"/>
    </location>
</feature>
<dbReference type="Proteomes" id="UP000290540">
    <property type="component" value="Unassembled WGS sequence"/>
</dbReference>
<gene>
    <name evidence="7" type="ORF">BFJ63_vAg18862</name>
</gene>
<accession>A0A4Q2UWC8</accession>
<dbReference type="GO" id="GO:0005886">
    <property type="term" value="C:plasma membrane"/>
    <property type="evidence" value="ECO:0007669"/>
    <property type="project" value="TreeGrafter"/>
</dbReference>
<dbReference type="Gene3D" id="3.40.50.80">
    <property type="entry name" value="Nucleotide-binding domain of ferredoxin-NADP reductase (FNR) module"/>
    <property type="match status" value="1"/>
</dbReference>
<dbReference type="Pfam" id="PF08022">
    <property type="entry name" value="FAD_binding_8"/>
    <property type="match status" value="1"/>
</dbReference>
<dbReference type="InterPro" id="IPR051410">
    <property type="entry name" value="Ferric/Cupric_Reductase"/>
</dbReference>
<dbReference type="Pfam" id="PF08030">
    <property type="entry name" value="NAD_binding_6"/>
    <property type="match status" value="1"/>
</dbReference>
<evidence type="ECO:0000256" key="2">
    <source>
        <dbReference type="ARBA" id="ARBA00022448"/>
    </source>
</evidence>
<evidence type="ECO:0000256" key="3">
    <source>
        <dbReference type="ARBA" id="ARBA00022982"/>
    </source>
</evidence>
<dbReference type="AlphaFoldDB" id="A0A4Q2UWC8"/>
<reference evidence="7 8" key="1">
    <citation type="submission" date="2016-12" db="EMBL/GenBank/DDBJ databases">
        <title>Draft genome sequence of Fusarium oxysporum causing rot on Narcissus.</title>
        <authorList>
            <person name="Armitage A.D."/>
            <person name="Taylor A."/>
            <person name="Clarkson J.P."/>
            <person name="Harrison R.J."/>
            <person name="Jackson A.C."/>
        </authorList>
    </citation>
    <scope>NUCLEOTIDE SEQUENCE [LARGE SCALE GENOMIC DNA]</scope>
    <source>
        <strain evidence="7 8">N139</strain>
    </source>
</reference>
<dbReference type="InterPro" id="IPR013112">
    <property type="entry name" value="FAD-bd_8"/>
</dbReference>
<comment type="similarity">
    <text evidence="1">Belongs to the ferric reductase (FRE) family.</text>
</comment>
<feature type="domain" description="FAD-binding FR-type" evidence="6">
    <location>
        <begin position="55"/>
        <end position="190"/>
    </location>
</feature>
<comment type="caution">
    <text evidence="7">The sequence shown here is derived from an EMBL/GenBank/DDBJ whole genome shotgun (WGS) entry which is preliminary data.</text>
</comment>
<dbReference type="InterPro" id="IPR017927">
    <property type="entry name" value="FAD-bd_FR_type"/>
</dbReference>
<evidence type="ECO:0000256" key="1">
    <source>
        <dbReference type="ARBA" id="ARBA00006278"/>
    </source>
</evidence>
<evidence type="ECO:0000256" key="5">
    <source>
        <dbReference type="SAM" id="Phobius"/>
    </source>
</evidence>
<dbReference type="CDD" id="cd06186">
    <property type="entry name" value="NOX_Duox_like_FAD_NADP"/>
    <property type="match status" value="1"/>
</dbReference>
<keyword evidence="5" id="KW-0472">Membrane</keyword>
<proteinExistence type="inferred from homology"/>